<name>M2NIG7_BAUPA</name>
<organism evidence="1 2">
    <name type="scientific">Baudoinia panamericana (strain UAMH 10762)</name>
    <name type="common">Angels' share fungus</name>
    <name type="synonym">Baudoinia compniacensis (strain UAMH 10762)</name>
    <dbReference type="NCBI Taxonomy" id="717646"/>
    <lineage>
        <taxon>Eukaryota</taxon>
        <taxon>Fungi</taxon>
        <taxon>Dikarya</taxon>
        <taxon>Ascomycota</taxon>
        <taxon>Pezizomycotina</taxon>
        <taxon>Dothideomycetes</taxon>
        <taxon>Dothideomycetidae</taxon>
        <taxon>Mycosphaerellales</taxon>
        <taxon>Teratosphaeriaceae</taxon>
        <taxon>Baudoinia</taxon>
    </lineage>
</organism>
<evidence type="ECO:0000313" key="1">
    <source>
        <dbReference type="EMBL" id="EMC98885.1"/>
    </source>
</evidence>
<dbReference type="Proteomes" id="UP000011761">
    <property type="component" value="Unassembled WGS sequence"/>
</dbReference>
<dbReference type="RefSeq" id="XP_007673996.1">
    <property type="nucleotide sequence ID" value="XM_007675806.1"/>
</dbReference>
<dbReference type="GeneID" id="19113507"/>
<dbReference type="HOGENOM" id="CLU_1767725_0_0_1"/>
<protein>
    <submittedName>
        <fullName evidence="1">Uncharacterized protein</fullName>
    </submittedName>
</protein>
<gene>
    <name evidence="1" type="ORF">BAUCODRAFT_383373</name>
</gene>
<dbReference type="KEGG" id="bcom:BAUCODRAFT_383373"/>
<dbReference type="EMBL" id="KB445552">
    <property type="protein sequence ID" value="EMC98885.1"/>
    <property type="molecule type" value="Genomic_DNA"/>
</dbReference>
<accession>M2NIG7</accession>
<evidence type="ECO:0000313" key="2">
    <source>
        <dbReference type="Proteomes" id="UP000011761"/>
    </source>
</evidence>
<proteinExistence type="predicted"/>
<reference evidence="1 2" key="1">
    <citation type="journal article" date="2012" name="PLoS Pathog.">
        <title>Diverse lifestyles and strategies of plant pathogenesis encoded in the genomes of eighteen Dothideomycetes fungi.</title>
        <authorList>
            <person name="Ohm R.A."/>
            <person name="Feau N."/>
            <person name="Henrissat B."/>
            <person name="Schoch C.L."/>
            <person name="Horwitz B.A."/>
            <person name="Barry K.W."/>
            <person name="Condon B.J."/>
            <person name="Copeland A.C."/>
            <person name="Dhillon B."/>
            <person name="Glaser F."/>
            <person name="Hesse C.N."/>
            <person name="Kosti I."/>
            <person name="LaButti K."/>
            <person name="Lindquist E.A."/>
            <person name="Lucas S."/>
            <person name="Salamov A.A."/>
            <person name="Bradshaw R.E."/>
            <person name="Ciuffetti L."/>
            <person name="Hamelin R.C."/>
            <person name="Kema G.H.J."/>
            <person name="Lawrence C."/>
            <person name="Scott J.A."/>
            <person name="Spatafora J.W."/>
            <person name="Turgeon B.G."/>
            <person name="de Wit P.J.G.M."/>
            <person name="Zhong S."/>
            <person name="Goodwin S.B."/>
            <person name="Grigoriev I.V."/>
        </authorList>
    </citation>
    <scope>NUCLEOTIDE SEQUENCE [LARGE SCALE GENOMIC DNA]</scope>
    <source>
        <strain evidence="1 2">UAMH 10762</strain>
    </source>
</reference>
<sequence length="147" mass="16882">MALLTSLRKMNHSILMFREMSRHRQSQLRRWKSRRVKMMSFYARASGRIPCRTKRKIMEHDGKREKVASLRLNQIKGALSGIEYKVVKISAPSKDWLGEESDGKAFSGKRSVCVCVALEVNEAEVKEMGGDRLTWVSKEHVLATKES</sequence>
<keyword evidence="2" id="KW-1185">Reference proteome</keyword>
<dbReference type="AlphaFoldDB" id="M2NIG7"/>